<organism evidence="2 3">
    <name type="scientific">Novosphingobium humi</name>
    <dbReference type="NCBI Taxonomy" id="2282397"/>
    <lineage>
        <taxon>Bacteria</taxon>
        <taxon>Pseudomonadati</taxon>
        <taxon>Pseudomonadota</taxon>
        <taxon>Alphaproteobacteria</taxon>
        <taxon>Sphingomonadales</taxon>
        <taxon>Sphingomonadaceae</taxon>
        <taxon>Novosphingobium</taxon>
    </lineage>
</organism>
<evidence type="ECO:0000313" key="3">
    <source>
        <dbReference type="Proteomes" id="UP001218231"/>
    </source>
</evidence>
<dbReference type="EMBL" id="CP117417">
    <property type="protein sequence ID" value="WCT78789.1"/>
    <property type="molecule type" value="Genomic_DNA"/>
</dbReference>
<proteinExistence type="predicted"/>
<gene>
    <name evidence="2" type="ORF">PQ457_07425</name>
</gene>
<evidence type="ECO:0000256" key="1">
    <source>
        <dbReference type="SAM" id="MobiDB-lite"/>
    </source>
</evidence>
<name>A0ABY7U3D8_9SPHN</name>
<keyword evidence="3" id="KW-1185">Reference proteome</keyword>
<protein>
    <submittedName>
        <fullName evidence="2">Uncharacterized protein</fullName>
    </submittedName>
</protein>
<accession>A0ABY7U3D8</accession>
<feature type="region of interest" description="Disordered" evidence="1">
    <location>
        <begin position="1"/>
        <end position="30"/>
    </location>
</feature>
<dbReference type="RefSeq" id="WP_273619090.1">
    <property type="nucleotide sequence ID" value="NZ_CP103868.1"/>
</dbReference>
<sequence>MNLRRQETAPAPVARPMDPRDRLRLYGPIRPMQPAPSLIERILFS</sequence>
<dbReference type="Proteomes" id="UP001218231">
    <property type="component" value="Chromosome"/>
</dbReference>
<evidence type="ECO:0000313" key="2">
    <source>
        <dbReference type="EMBL" id="WCT78789.1"/>
    </source>
</evidence>
<reference evidence="2 3" key="1">
    <citation type="submission" date="2023-02" db="EMBL/GenBank/DDBJ databases">
        <title>Genome sequence of Novosphingobium humi KACC 19094.</title>
        <authorList>
            <person name="Kim S."/>
            <person name="Heo J."/>
            <person name="Kwon S.-W."/>
        </authorList>
    </citation>
    <scope>NUCLEOTIDE SEQUENCE [LARGE SCALE GENOMIC DNA]</scope>
    <source>
        <strain evidence="2 3">KACC 19094</strain>
    </source>
</reference>